<name>A0A6J4VCN5_9BACT</name>
<organism evidence="2">
    <name type="scientific">uncultured Thermomicrobiales bacterium</name>
    <dbReference type="NCBI Taxonomy" id="1645740"/>
    <lineage>
        <taxon>Bacteria</taxon>
        <taxon>Pseudomonadati</taxon>
        <taxon>Thermomicrobiota</taxon>
        <taxon>Thermomicrobia</taxon>
        <taxon>Thermomicrobiales</taxon>
        <taxon>environmental samples</taxon>
    </lineage>
</organism>
<reference evidence="2" key="1">
    <citation type="submission" date="2020-02" db="EMBL/GenBank/DDBJ databases">
        <authorList>
            <person name="Meier V. D."/>
        </authorList>
    </citation>
    <scope>NUCLEOTIDE SEQUENCE</scope>
    <source>
        <strain evidence="2">AVDCRST_MAG19</strain>
    </source>
</reference>
<gene>
    <name evidence="2" type="ORF">AVDCRST_MAG19-3273</name>
</gene>
<evidence type="ECO:0000313" key="2">
    <source>
        <dbReference type="EMBL" id="CAA9575310.1"/>
    </source>
</evidence>
<accession>A0A6J4VCN5</accession>
<proteinExistence type="predicted"/>
<feature type="non-terminal residue" evidence="2">
    <location>
        <position position="37"/>
    </location>
</feature>
<feature type="region of interest" description="Disordered" evidence="1">
    <location>
        <begin position="1"/>
        <end position="37"/>
    </location>
</feature>
<feature type="non-terminal residue" evidence="2">
    <location>
        <position position="1"/>
    </location>
</feature>
<dbReference type="EMBL" id="CADCWL010000176">
    <property type="protein sequence ID" value="CAA9575310.1"/>
    <property type="molecule type" value="Genomic_DNA"/>
</dbReference>
<evidence type="ECO:0000256" key="1">
    <source>
        <dbReference type="SAM" id="MobiDB-lite"/>
    </source>
</evidence>
<dbReference type="AlphaFoldDB" id="A0A6J4VCN5"/>
<protein>
    <submittedName>
        <fullName evidence="2">Uncharacterized protein</fullName>
    </submittedName>
</protein>
<sequence>CATSRSSCPSPVASSADRALPRSTPPRASRSAPTPRR</sequence>